<proteinExistence type="predicted"/>
<evidence type="ECO:0000313" key="1">
    <source>
        <dbReference type="EMBL" id="MEJ7139472.1"/>
    </source>
</evidence>
<protein>
    <submittedName>
        <fullName evidence="1">Lytic transglycosylase domain-containing protein</fullName>
    </submittedName>
</protein>
<dbReference type="Proteomes" id="UP001364695">
    <property type="component" value="Unassembled WGS sequence"/>
</dbReference>
<accession>A0ACC6P5M5</accession>
<organism evidence="1 2">
    <name type="scientific">Amphibiibacter pelophylacis</name>
    <dbReference type="NCBI Taxonomy" id="1799477"/>
    <lineage>
        <taxon>Bacteria</taxon>
        <taxon>Pseudomonadati</taxon>
        <taxon>Pseudomonadota</taxon>
        <taxon>Betaproteobacteria</taxon>
        <taxon>Burkholderiales</taxon>
        <taxon>Sphaerotilaceae</taxon>
        <taxon>Amphibiibacter</taxon>
    </lineage>
</organism>
<reference evidence="1" key="1">
    <citation type="submission" date="2023-10" db="EMBL/GenBank/DDBJ databases">
        <title>Amphibacter perezi, gen. nov., sp. nov. a novel taxa of the family Comamonadaceae, class Betaproteobacteria isolated from the skin microbiota of Pelophylax perezi from different populations.</title>
        <authorList>
            <person name="Costa S."/>
            <person name="Proenca D.N."/>
            <person name="Lopes I."/>
            <person name="Morais P.V."/>
        </authorList>
    </citation>
    <scope>NUCLEOTIDE SEQUENCE</scope>
    <source>
        <strain evidence="1">SL12-8</strain>
    </source>
</reference>
<gene>
    <name evidence="1" type="ORF">RV045_13685</name>
</gene>
<dbReference type="EMBL" id="JAWDIE010000029">
    <property type="protein sequence ID" value="MEJ7139472.1"/>
    <property type="molecule type" value="Genomic_DNA"/>
</dbReference>
<name>A0ACC6P5M5_9BURK</name>
<keyword evidence="2" id="KW-1185">Reference proteome</keyword>
<sequence>MLEFLALAQECAPTVAPQTMAALVNVESSYNPYAIGVVGGRLARQPKNREEAVATAQQLETDGWNFSLGVAQVNRYNLSKHQITYEQAFDACTSLRVGSKILEDCYVRASKRTPEPQAALHAAFSCYYSGNFTRGFKPDVAGKPSYVQKVLASAGVQPKAIPVVPSIQTGNGPKPQFDKAAGAAAPAALKAQPTQPAALPSDVAGKPSYVQKVLTSAGVQPKAIPVVPSIQTGSGPKPQFDKAAGAAAPAALKAQPTQPAALPSDNAPVLLRPKTADSGAAKLQPLATGAAPGQPEGVANEAPADKPAPASSAIVF</sequence>
<comment type="caution">
    <text evidence="1">The sequence shown here is derived from an EMBL/GenBank/DDBJ whole genome shotgun (WGS) entry which is preliminary data.</text>
</comment>
<evidence type="ECO:0000313" key="2">
    <source>
        <dbReference type="Proteomes" id="UP001364695"/>
    </source>
</evidence>